<dbReference type="Proteomes" id="UP001203207">
    <property type="component" value="Unassembled WGS sequence"/>
</dbReference>
<evidence type="ECO:0000313" key="2">
    <source>
        <dbReference type="Proteomes" id="UP001203207"/>
    </source>
</evidence>
<sequence length="141" mass="15217">MSVQTTPPYQNATDLLHEAPESFVTAVDSQLDGSLDCLGIYTPRSLDVLFATGEFSAQKDAGQLPLIAKDTGIEIVFGDAAREHLYELGEFAYALDSYTHGSVLRVGLTEETGLLIVGSFSAAVVKTVLSTVDTYLRIERN</sequence>
<comment type="caution">
    <text evidence="1">The sequence shown here is derived from an EMBL/GenBank/DDBJ whole genome shotgun (WGS) entry which is preliminary data.</text>
</comment>
<dbReference type="RefSeq" id="WP_174652786.1">
    <property type="nucleotide sequence ID" value="NZ_JAKRVX010000001.1"/>
</dbReference>
<evidence type="ECO:0000313" key="1">
    <source>
        <dbReference type="EMBL" id="MCL9815680.1"/>
    </source>
</evidence>
<keyword evidence="2" id="KW-1185">Reference proteome</keyword>
<protein>
    <submittedName>
        <fullName evidence="1">Uncharacterized protein</fullName>
    </submittedName>
</protein>
<organism evidence="1 2">
    <name type="scientific">Natronocalculus amylovorans</name>
    <dbReference type="NCBI Taxonomy" id="2917812"/>
    <lineage>
        <taxon>Archaea</taxon>
        <taxon>Methanobacteriati</taxon>
        <taxon>Methanobacteriota</taxon>
        <taxon>Stenosarchaea group</taxon>
        <taxon>Halobacteria</taxon>
        <taxon>Halobacteriales</taxon>
        <taxon>Haloferacaceae</taxon>
        <taxon>Natronocalculus</taxon>
    </lineage>
</organism>
<reference evidence="1" key="1">
    <citation type="journal article" date="2022" name="Syst. Appl. Microbiol.">
        <title>Natronocalculus amylovorans gen. nov., sp. nov., and Natranaeroarchaeum aerophilus sp. nov., dominant culturable amylolytic natronoarchaea from hypersaline soda lakes in southwestern Siberia.</title>
        <authorList>
            <person name="Sorokin D.Y."/>
            <person name="Elcheninov A.G."/>
            <person name="Khizhniak T.V."/>
            <person name="Koenen M."/>
            <person name="Bale N.J."/>
            <person name="Damste J.S.S."/>
            <person name="Kublanov I.V."/>
        </authorList>
    </citation>
    <scope>NUCLEOTIDE SEQUENCE</scope>
    <source>
        <strain evidence="1">AArc-St2</strain>
    </source>
</reference>
<accession>A0AAE3K7P5</accession>
<name>A0AAE3K7P5_9EURY</name>
<proteinExistence type="predicted"/>
<reference evidence="1" key="2">
    <citation type="submission" date="2022-02" db="EMBL/GenBank/DDBJ databases">
        <authorList>
            <person name="Elcheninov A.G."/>
            <person name="Sorokin D.Y."/>
            <person name="Kublanov I.V."/>
        </authorList>
    </citation>
    <scope>NUCLEOTIDE SEQUENCE</scope>
    <source>
        <strain evidence="1">AArc-St2</strain>
    </source>
</reference>
<gene>
    <name evidence="1" type="ORF">AArcSt2_01860</name>
</gene>
<dbReference type="EMBL" id="JAKRVX010000001">
    <property type="protein sequence ID" value="MCL9815680.1"/>
    <property type="molecule type" value="Genomic_DNA"/>
</dbReference>
<dbReference type="AlphaFoldDB" id="A0AAE3K7P5"/>